<evidence type="ECO:0000313" key="5">
    <source>
        <dbReference type="Proteomes" id="UP001203284"/>
    </source>
</evidence>
<dbReference type="PANTHER" id="PTHR43877">
    <property type="entry name" value="AMINOALKYLPHOSPHONATE N-ACETYLTRANSFERASE-RELATED-RELATED"/>
    <property type="match status" value="1"/>
</dbReference>
<dbReference type="RefSeq" id="WP_247029313.1">
    <property type="nucleotide sequence ID" value="NZ_JALKCH010000006.1"/>
</dbReference>
<dbReference type="InterPro" id="IPR000182">
    <property type="entry name" value="GNAT_dom"/>
</dbReference>
<comment type="caution">
    <text evidence="4">The sequence shown here is derived from an EMBL/GenBank/DDBJ whole genome shotgun (WGS) entry which is preliminary data.</text>
</comment>
<dbReference type="CDD" id="cd04301">
    <property type="entry name" value="NAT_SF"/>
    <property type="match status" value="1"/>
</dbReference>
<evidence type="ECO:0000256" key="1">
    <source>
        <dbReference type="ARBA" id="ARBA00022679"/>
    </source>
</evidence>
<dbReference type="EMBL" id="JALKCH010000006">
    <property type="protein sequence ID" value="MCK0197519.1"/>
    <property type="molecule type" value="Genomic_DNA"/>
</dbReference>
<proteinExistence type="predicted"/>
<sequence>MGTLLIETRRARPADAAELAEIHDSAWRGAYRGVIPGSDLEKMIQRRGPAWWQSALSRGSRVLVLTLGDSLVGYANFGRNRARSLPFEGEIYELYLKPEYQGLGFGRRLFRDARKELSTAGFEGLAIWALADNEPAVGFYRALGGRAVARSSENFGGRTLDKIAFGWHG</sequence>
<keyword evidence="1" id="KW-0808">Transferase</keyword>
<dbReference type="SUPFAM" id="SSF55729">
    <property type="entry name" value="Acyl-CoA N-acyltransferases (Nat)"/>
    <property type="match status" value="1"/>
</dbReference>
<keyword evidence="2" id="KW-0012">Acyltransferase</keyword>
<dbReference type="Pfam" id="PF00583">
    <property type="entry name" value="Acetyltransf_1"/>
    <property type="match status" value="1"/>
</dbReference>
<name>A0ABT0DC47_9HYPH</name>
<feature type="domain" description="N-acetyltransferase" evidence="3">
    <location>
        <begin position="6"/>
        <end position="166"/>
    </location>
</feature>
<gene>
    <name evidence="4" type="ORF">MWN34_11395</name>
</gene>
<dbReference type="PROSITE" id="PS51186">
    <property type="entry name" value="GNAT"/>
    <property type="match status" value="1"/>
</dbReference>
<evidence type="ECO:0000313" key="4">
    <source>
        <dbReference type="EMBL" id="MCK0197519.1"/>
    </source>
</evidence>
<dbReference type="Proteomes" id="UP001203284">
    <property type="component" value="Unassembled WGS sequence"/>
</dbReference>
<organism evidence="4 5">
    <name type="scientific">Ancylobacter crimeensis</name>
    <dbReference type="NCBI Taxonomy" id="2579147"/>
    <lineage>
        <taxon>Bacteria</taxon>
        <taxon>Pseudomonadati</taxon>
        <taxon>Pseudomonadota</taxon>
        <taxon>Alphaproteobacteria</taxon>
        <taxon>Hyphomicrobiales</taxon>
        <taxon>Xanthobacteraceae</taxon>
        <taxon>Ancylobacter</taxon>
    </lineage>
</organism>
<keyword evidence="5" id="KW-1185">Reference proteome</keyword>
<evidence type="ECO:0000256" key="2">
    <source>
        <dbReference type="ARBA" id="ARBA00023315"/>
    </source>
</evidence>
<dbReference type="Gene3D" id="3.40.630.30">
    <property type="match status" value="1"/>
</dbReference>
<dbReference type="InterPro" id="IPR016181">
    <property type="entry name" value="Acyl_CoA_acyltransferase"/>
</dbReference>
<dbReference type="InterPro" id="IPR050832">
    <property type="entry name" value="Bact_Acetyltransf"/>
</dbReference>
<protein>
    <submittedName>
        <fullName evidence="4">GNAT family N-acetyltransferase</fullName>
    </submittedName>
</protein>
<accession>A0ABT0DC47</accession>
<evidence type="ECO:0000259" key="3">
    <source>
        <dbReference type="PROSITE" id="PS51186"/>
    </source>
</evidence>
<reference evidence="4 5" key="1">
    <citation type="submission" date="2022-04" db="EMBL/GenBank/DDBJ databases">
        <authorList>
            <person name="Grouzdev D.S."/>
            <person name="Pantiukh K.S."/>
            <person name="Krutkina M.S."/>
        </authorList>
    </citation>
    <scope>NUCLEOTIDE SEQUENCE [LARGE SCALE GENOMIC DNA]</scope>
    <source>
        <strain evidence="4 5">6x-1</strain>
    </source>
</reference>